<dbReference type="RefSeq" id="WP_092788093.1">
    <property type="nucleotide sequence ID" value="NZ_FNAP01000027.1"/>
</dbReference>
<keyword evidence="1" id="KW-1003">Cell membrane</keyword>
<dbReference type="Proteomes" id="UP000199412">
    <property type="component" value="Unassembled WGS sequence"/>
</dbReference>
<reference evidence="3 4" key="1">
    <citation type="submission" date="2016-10" db="EMBL/GenBank/DDBJ databases">
        <authorList>
            <person name="de Groot N.N."/>
        </authorList>
    </citation>
    <scope>NUCLEOTIDE SEQUENCE [LARGE SCALE GENOMIC DNA]</scope>
    <source>
        <strain evidence="3 4">ATCC 700224</strain>
    </source>
</reference>
<comment type="function">
    <text evidence="1">Could be involved in insertion of integral membrane proteins into the membrane.</text>
</comment>
<organism evidence="3 4">
    <name type="scientific">Rhodospira trueperi</name>
    <dbReference type="NCBI Taxonomy" id="69960"/>
    <lineage>
        <taxon>Bacteria</taxon>
        <taxon>Pseudomonadati</taxon>
        <taxon>Pseudomonadota</taxon>
        <taxon>Alphaproteobacteria</taxon>
        <taxon>Rhodospirillales</taxon>
        <taxon>Rhodospirillaceae</taxon>
        <taxon>Rhodospira</taxon>
    </lineage>
</organism>
<dbReference type="GO" id="GO:0005886">
    <property type="term" value="C:plasma membrane"/>
    <property type="evidence" value="ECO:0007669"/>
    <property type="project" value="UniProtKB-SubCell"/>
</dbReference>
<keyword evidence="1" id="KW-0472">Membrane</keyword>
<dbReference type="AlphaFoldDB" id="A0A1G7HYU8"/>
<protein>
    <recommendedName>
        <fullName evidence="1">Putative membrane protein insertion efficiency factor</fullName>
    </recommendedName>
</protein>
<dbReference type="HAMAP" id="MF_00386">
    <property type="entry name" value="UPF0161_YidD"/>
    <property type="match status" value="1"/>
</dbReference>
<proteinExistence type="inferred from homology"/>
<dbReference type="PANTHER" id="PTHR33383">
    <property type="entry name" value="MEMBRANE PROTEIN INSERTION EFFICIENCY FACTOR-RELATED"/>
    <property type="match status" value="1"/>
</dbReference>
<gene>
    <name evidence="3" type="ORF">SAMN05421720_1278</name>
</gene>
<dbReference type="SMART" id="SM01234">
    <property type="entry name" value="Haemolytic"/>
    <property type="match status" value="1"/>
</dbReference>
<evidence type="ECO:0000313" key="3">
    <source>
        <dbReference type="EMBL" id="SDF05585.1"/>
    </source>
</evidence>
<comment type="similarity">
    <text evidence="1">Belongs to the UPF0161 family.</text>
</comment>
<evidence type="ECO:0000313" key="4">
    <source>
        <dbReference type="Proteomes" id="UP000199412"/>
    </source>
</evidence>
<keyword evidence="4" id="KW-1185">Reference proteome</keyword>
<comment type="subcellular location">
    <subcellularLocation>
        <location evidence="1">Cell membrane</location>
        <topology evidence="1">Peripheral membrane protein</topology>
        <orientation evidence="1">Cytoplasmic side</orientation>
    </subcellularLocation>
</comment>
<dbReference type="PANTHER" id="PTHR33383:SF1">
    <property type="entry name" value="MEMBRANE PROTEIN INSERTION EFFICIENCY FACTOR-RELATED"/>
    <property type="match status" value="1"/>
</dbReference>
<evidence type="ECO:0000256" key="2">
    <source>
        <dbReference type="SAM" id="MobiDB-lite"/>
    </source>
</evidence>
<name>A0A1G7HYU8_9PROT</name>
<dbReference type="STRING" id="69960.SAMN05421720_1278"/>
<accession>A0A1G7HYU8</accession>
<dbReference type="EMBL" id="FNAP01000027">
    <property type="protein sequence ID" value="SDF05585.1"/>
    <property type="molecule type" value="Genomic_DNA"/>
</dbReference>
<feature type="region of interest" description="Disordered" evidence="2">
    <location>
        <begin position="77"/>
        <end position="110"/>
    </location>
</feature>
<dbReference type="OrthoDB" id="9801753at2"/>
<dbReference type="NCBIfam" id="TIGR00278">
    <property type="entry name" value="membrane protein insertion efficiency factor YidD"/>
    <property type="match status" value="1"/>
</dbReference>
<evidence type="ECO:0000256" key="1">
    <source>
        <dbReference type="HAMAP-Rule" id="MF_00386"/>
    </source>
</evidence>
<dbReference type="InterPro" id="IPR002696">
    <property type="entry name" value="Membr_insert_effic_factor_YidD"/>
</dbReference>
<dbReference type="Pfam" id="PF01809">
    <property type="entry name" value="YidD"/>
    <property type="match status" value="1"/>
</dbReference>
<sequence length="110" mass="12038">MTARLPPVGHWPRHALRLLIRGYQLVLSPYLGQNCRFLPTCSSYAMEAIERHGVLAGGWLSLKRILRCHPWGGMGYDPVPAPRSPRTNAEDPARAGAADRLGDPPSDPAS</sequence>